<dbReference type="RefSeq" id="WP_317833960.1">
    <property type="nucleotide sequence ID" value="NZ_CP136920.1"/>
</dbReference>
<dbReference type="Gene3D" id="2.60.120.560">
    <property type="entry name" value="Exo-inulinase, domain 1"/>
    <property type="match status" value="1"/>
</dbReference>
<dbReference type="InterPro" id="IPR010496">
    <property type="entry name" value="AL/BT2_dom"/>
</dbReference>
<feature type="domain" description="3-keto-alpha-glucoside-1,2-lyase/3-keto-2-hydroxy-glucal hydratase" evidence="2">
    <location>
        <begin position="72"/>
        <end position="257"/>
    </location>
</feature>
<accession>A0AAQ3QTM3</accession>
<feature type="chain" id="PRO_5042877031" evidence="1">
    <location>
        <begin position="20"/>
        <end position="263"/>
    </location>
</feature>
<dbReference type="EMBL" id="CP136920">
    <property type="protein sequence ID" value="WOO41476.1"/>
    <property type="molecule type" value="Genomic_DNA"/>
</dbReference>
<dbReference type="Pfam" id="PF06439">
    <property type="entry name" value="3keto-disac_hyd"/>
    <property type="match status" value="1"/>
</dbReference>
<name>A0AAQ3QTM3_9BACT</name>
<evidence type="ECO:0000313" key="4">
    <source>
        <dbReference type="Proteomes" id="UP001304300"/>
    </source>
</evidence>
<evidence type="ECO:0000313" key="3">
    <source>
        <dbReference type="EMBL" id="WOO41476.1"/>
    </source>
</evidence>
<protein>
    <submittedName>
        <fullName evidence="3">DUF1080 domain-containing protein</fullName>
    </submittedName>
</protein>
<feature type="signal peptide" evidence="1">
    <location>
        <begin position="1"/>
        <end position="19"/>
    </location>
</feature>
<evidence type="ECO:0000259" key="2">
    <source>
        <dbReference type="Pfam" id="PF06439"/>
    </source>
</evidence>
<organism evidence="3 4">
    <name type="scientific">Rubellicoccus peritrichatus</name>
    <dbReference type="NCBI Taxonomy" id="3080537"/>
    <lineage>
        <taxon>Bacteria</taxon>
        <taxon>Pseudomonadati</taxon>
        <taxon>Verrucomicrobiota</taxon>
        <taxon>Opitutia</taxon>
        <taxon>Puniceicoccales</taxon>
        <taxon>Cerasicoccaceae</taxon>
        <taxon>Rubellicoccus</taxon>
    </lineage>
</organism>
<sequence length="263" mass="29586">MKSVILTLVICLVSITAHAEEGFHRFKNPGYDQNPLIPGSKWKIHDNDRPTPPRVIPGSYVEQGVKAAPEDAEILFDGTSLENFWNNEWILKDGYVVAGKGGLTSRKAYGDCQLHIEWRTPDPSVAIKNARMGNSGIYFMGRYELQIFDSYSCEIYPDGSAAALYGQTPPLFNVSRKPGEWQTFDIHFKAPVFEDNKLVSPASMTVLHNGVFVQINTELTGPTSHNKPELYSPHKPRLAFFLQGGKSPVEYRNIWIRDLSLKE</sequence>
<dbReference type="KEGG" id="puo:RZN69_00145"/>
<reference evidence="3 4" key="1">
    <citation type="submission" date="2023-10" db="EMBL/GenBank/DDBJ databases">
        <title>Rubellicoccus peritrichatus gen. nov., sp. nov., isolated from an algae of coral reef tank.</title>
        <authorList>
            <person name="Luo J."/>
        </authorList>
    </citation>
    <scope>NUCLEOTIDE SEQUENCE [LARGE SCALE GENOMIC DNA]</scope>
    <source>
        <strain evidence="3 4">CR14</strain>
    </source>
</reference>
<keyword evidence="1" id="KW-0732">Signal</keyword>
<evidence type="ECO:0000256" key="1">
    <source>
        <dbReference type="SAM" id="SignalP"/>
    </source>
</evidence>
<dbReference type="Proteomes" id="UP001304300">
    <property type="component" value="Chromosome"/>
</dbReference>
<dbReference type="GO" id="GO:0016787">
    <property type="term" value="F:hydrolase activity"/>
    <property type="evidence" value="ECO:0007669"/>
    <property type="project" value="InterPro"/>
</dbReference>
<gene>
    <name evidence="3" type="ORF">RZN69_00145</name>
</gene>
<keyword evidence="4" id="KW-1185">Reference proteome</keyword>
<proteinExistence type="predicted"/>
<dbReference type="AlphaFoldDB" id="A0AAQ3QTM3"/>